<reference evidence="1 2" key="1">
    <citation type="journal article" date="2014" name="Genome Biol. Evol.">
        <title>The genome of the myxosporean Thelohanellus kitauei shows adaptations to nutrient acquisition within its fish host.</title>
        <authorList>
            <person name="Yang Y."/>
            <person name="Xiong J."/>
            <person name="Zhou Z."/>
            <person name="Huo F."/>
            <person name="Miao W."/>
            <person name="Ran C."/>
            <person name="Liu Y."/>
            <person name="Zhang J."/>
            <person name="Feng J."/>
            <person name="Wang M."/>
            <person name="Wang M."/>
            <person name="Wang L."/>
            <person name="Yao B."/>
        </authorList>
    </citation>
    <scope>NUCLEOTIDE SEQUENCE [LARGE SCALE GENOMIC DNA]</scope>
    <source>
        <strain evidence="1">Wuqing</strain>
    </source>
</reference>
<name>A0A0C2IV14_THEKT</name>
<protein>
    <submittedName>
        <fullName evidence="1">Uncharacterized protein</fullName>
    </submittedName>
</protein>
<accession>A0A0C2IV14</accession>
<sequence>MRRGCFRKIRTFRVLDVSTLTLKLFTGARNSYFLTYGILARRCRHLKHALYVVFISVLEPMKYQSLTSQKAGQKEPGEGPEIKSRFAEYLPDVAQVINASLFGSKMCSQMPYRILDLGGHRRKEGTLSTSFYVKEATRAMKYR</sequence>
<dbReference type="Proteomes" id="UP000031668">
    <property type="component" value="Unassembled WGS sequence"/>
</dbReference>
<gene>
    <name evidence="1" type="ORF">RF11_07994</name>
</gene>
<evidence type="ECO:0000313" key="1">
    <source>
        <dbReference type="EMBL" id="KII69214.1"/>
    </source>
</evidence>
<comment type="caution">
    <text evidence="1">The sequence shown here is derived from an EMBL/GenBank/DDBJ whole genome shotgun (WGS) entry which is preliminary data.</text>
</comment>
<keyword evidence="2" id="KW-1185">Reference proteome</keyword>
<proteinExistence type="predicted"/>
<dbReference type="AlphaFoldDB" id="A0A0C2IV14"/>
<evidence type="ECO:0000313" key="2">
    <source>
        <dbReference type="Proteomes" id="UP000031668"/>
    </source>
</evidence>
<dbReference type="EMBL" id="JWZT01002520">
    <property type="protein sequence ID" value="KII69214.1"/>
    <property type="molecule type" value="Genomic_DNA"/>
</dbReference>
<organism evidence="1 2">
    <name type="scientific">Thelohanellus kitauei</name>
    <name type="common">Myxosporean</name>
    <dbReference type="NCBI Taxonomy" id="669202"/>
    <lineage>
        <taxon>Eukaryota</taxon>
        <taxon>Metazoa</taxon>
        <taxon>Cnidaria</taxon>
        <taxon>Myxozoa</taxon>
        <taxon>Myxosporea</taxon>
        <taxon>Bivalvulida</taxon>
        <taxon>Platysporina</taxon>
        <taxon>Myxobolidae</taxon>
        <taxon>Thelohanellus</taxon>
    </lineage>
</organism>